<name>A0A165K6I1_9BASI</name>
<proteinExistence type="predicted"/>
<evidence type="ECO:0000256" key="1">
    <source>
        <dbReference type="SAM" id="MobiDB-lite"/>
    </source>
</evidence>
<accession>A0A165K6I1</accession>
<keyword evidence="3" id="KW-1185">Reference proteome</keyword>
<dbReference type="Proteomes" id="UP000076842">
    <property type="component" value="Unassembled WGS sequence"/>
</dbReference>
<dbReference type="AlphaFoldDB" id="A0A165K6I1"/>
<dbReference type="EMBL" id="KV423914">
    <property type="protein sequence ID" value="KZT62750.1"/>
    <property type="molecule type" value="Genomic_DNA"/>
</dbReference>
<gene>
    <name evidence="2" type="ORF">CALCODRAFT_489227</name>
</gene>
<evidence type="ECO:0000313" key="3">
    <source>
        <dbReference type="Proteomes" id="UP000076842"/>
    </source>
</evidence>
<evidence type="ECO:0000313" key="2">
    <source>
        <dbReference type="EMBL" id="KZT62750.1"/>
    </source>
</evidence>
<dbReference type="InParanoid" id="A0A165K6I1"/>
<reference evidence="2 3" key="1">
    <citation type="journal article" date="2016" name="Mol. Biol. Evol.">
        <title>Comparative Genomics of Early-Diverging Mushroom-Forming Fungi Provides Insights into the Origins of Lignocellulose Decay Capabilities.</title>
        <authorList>
            <person name="Nagy L.G."/>
            <person name="Riley R."/>
            <person name="Tritt A."/>
            <person name="Adam C."/>
            <person name="Daum C."/>
            <person name="Floudas D."/>
            <person name="Sun H."/>
            <person name="Yadav J.S."/>
            <person name="Pangilinan J."/>
            <person name="Larsson K.H."/>
            <person name="Matsuura K."/>
            <person name="Barry K."/>
            <person name="Labutti K."/>
            <person name="Kuo R."/>
            <person name="Ohm R.A."/>
            <person name="Bhattacharya S.S."/>
            <person name="Shirouzu T."/>
            <person name="Yoshinaga Y."/>
            <person name="Martin F.M."/>
            <person name="Grigoriev I.V."/>
            <person name="Hibbett D.S."/>
        </authorList>
    </citation>
    <scope>NUCLEOTIDE SEQUENCE [LARGE SCALE GENOMIC DNA]</scope>
    <source>
        <strain evidence="2 3">HHB12733</strain>
    </source>
</reference>
<sequence>MPVTVSHDAAGTLTPSIDSASSLDLSGVISTISDILTDPPVWGKALGLITSLTENRYDADPRVAHIQRRLDACELAYTLIESDDPEDAAAVERFLEAMRTMRRALNQSVALQQRQRARDEEEGVRDGERLPAYDPAWWEEREQRGFALSATGGTDTPVDRRPRLLLPGVQATVHPYDIVVLPSQQTRLSSNVPAVPHDSASALISGAHSLPGPTSSILPRTSPATLSASARATNTSLGANLQLLPPIIRITAPPDDGSAPRSPRPADDRELDALTPDEIETRFRACFDAQKLRQEARRNVSIAHWFVRWFQSPCGSSSESGLAGDHTMPLSIRNRPSSTHQ</sequence>
<protein>
    <submittedName>
        <fullName evidence="2">Uncharacterized protein</fullName>
    </submittedName>
</protein>
<feature type="region of interest" description="Disordered" evidence="1">
    <location>
        <begin position="250"/>
        <end position="272"/>
    </location>
</feature>
<feature type="region of interest" description="Disordered" evidence="1">
    <location>
        <begin position="317"/>
        <end position="341"/>
    </location>
</feature>
<organism evidence="2 3">
    <name type="scientific">Calocera cornea HHB12733</name>
    <dbReference type="NCBI Taxonomy" id="1353952"/>
    <lineage>
        <taxon>Eukaryota</taxon>
        <taxon>Fungi</taxon>
        <taxon>Dikarya</taxon>
        <taxon>Basidiomycota</taxon>
        <taxon>Agaricomycotina</taxon>
        <taxon>Dacrymycetes</taxon>
        <taxon>Dacrymycetales</taxon>
        <taxon>Dacrymycetaceae</taxon>
        <taxon>Calocera</taxon>
    </lineage>
</organism>